<dbReference type="AlphaFoldDB" id="A0AAE1EBN7"/>
<dbReference type="Proteomes" id="UP001283361">
    <property type="component" value="Unassembled WGS sequence"/>
</dbReference>
<gene>
    <name evidence="1" type="ORF">RRG08_033875</name>
</gene>
<evidence type="ECO:0000313" key="1">
    <source>
        <dbReference type="EMBL" id="KAK3801689.1"/>
    </source>
</evidence>
<protein>
    <submittedName>
        <fullName evidence="1">Uncharacterized protein</fullName>
    </submittedName>
</protein>
<proteinExistence type="predicted"/>
<dbReference type="EMBL" id="JAWDGP010000286">
    <property type="protein sequence ID" value="KAK3801689.1"/>
    <property type="molecule type" value="Genomic_DNA"/>
</dbReference>
<sequence length="219" mass="24858">MDPFLPLTPWAALYTEWHKFKHFRWSDWTLEGWTVLPKTGQWSSLWVSSIENMSMAGHFFRSGSGESPFLFIAILPKISAAFNNPTILEWYAARQFLSEVPVSMWRKGARSHGPLKAYPGRLQKRPTAGEIRAASQCSLQYIASSGKAASPRDKQADIRIQPWVDLDTEITSHRFARSQSQRARCGIRSPQDSQLSRSHHTVLTTTSCSRYCLNNGVEN</sequence>
<accession>A0AAE1EBN7</accession>
<evidence type="ECO:0000313" key="2">
    <source>
        <dbReference type="Proteomes" id="UP001283361"/>
    </source>
</evidence>
<organism evidence="1 2">
    <name type="scientific">Elysia crispata</name>
    <name type="common">lettuce slug</name>
    <dbReference type="NCBI Taxonomy" id="231223"/>
    <lineage>
        <taxon>Eukaryota</taxon>
        <taxon>Metazoa</taxon>
        <taxon>Spiralia</taxon>
        <taxon>Lophotrochozoa</taxon>
        <taxon>Mollusca</taxon>
        <taxon>Gastropoda</taxon>
        <taxon>Heterobranchia</taxon>
        <taxon>Euthyneura</taxon>
        <taxon>Panpulmonata</taxon>
        <taxon>Sacoglossa</taxon>
        <taxon>Placobranchoidea</taxon>
        <taxon>Plakobranchidae</taxon>
        <taxon>Elysia</taxon>
    </lineage>
</organism>
<keyword evidence="2" id="KW-1185">Reference proteome</keyword>
<comment type="caution">
    <text evidence="1">The sequence shown here is derived from an EMBL/GenBank/DDBJ whole genome shotgun (WGS) entry which is preliminary data.</text>
</comment>
<reference evidence="1" key="1">
    <citation type="journal article" date="2023" name="G3 (Bethesda)">
        <title>A reference genome for the long-term kleptoplast-retaining sea slug Elysia crispata morphotype clarki.</title>
        <authorList>
            <person name="Eastman K.E."/>
            <person name="Pendleton A.L."/>
            <person name="Shaikh M.A."/>
            <person name="Suttiyut T."/>
            <person name="Ogas R."/>
            <person name="Tomko P."/>
            <person name="Gavelis G."/>
            <person name="Widhalm J.R."/>
            <person name="Wisecaver J.H."/>
        </authorList>
    </citation>
    <scope>NUCLEOTIDE SEQUENCE</scope>
    <source>
        <strain evidence="1">ECLA1</strain>
    </source>
</reference>
<name>A0AAE1EBN7_9GAST</name>